<reference evidence="1 2" key="1">
    <citation type="submission" date="2016-02" db="EMBL/GenBank/DDBJ databases">
        <authorList>
            <consortium name="Pathogen Informatics"/>
        </authorList>
    </citation>
    <scope>NUCLEOTIDE SEQUENCE [LARGE SCALE GENOMIC DNA]</scope>
    <source>
        <strain evidence="1 2">LSS95</strain>
    </source>
</reference>
<organism evidence="1 2">
    <name type="scientific">Streptococcus suis</name>
    <dbReference type="NCBI Taxonomy" id="1307"/>
    <lineage>
        <taxon>Bacteria</taxon>
        <taxon>Bacillati</taxon>
        <taxon>Bacillota</taxon>
        <taxon>Bacilli</taxon>
        <taxon>Lactobacillales</taxon>
        <taxon>Streptococcaceae</taxon>
        <taxon>Streptococcus</taxon>
    </lineage>
</organism>
<proteinExistence type="predicted"/>
<dbReference type="RefSeq" id="WP_029172860.1">
    <property type="nucleotide sequence ID" value="NZ_CEEK01000134.1"/>
</dbReference>
<dbReference type="Proteomes" id="UP000069831">
    <property type="component" value="Unassembled WGS sequence"/>
</dbReference>
<evidence type="ECO:0000313" key="1">
    <source>
        <dbReference type="EMBL" id="CYV81669.1"/>
    </source>
</evidence>
<dbReference type="EMBL" id="FIIR01000008">
    <property type="protein sequence ID" value="CYV81669.1"/>
    <property type="molecule type" value="Genomic_DNA"/>
</dbReference>
<evidence type="ECO:0008006" key="3">
    <source>
        <dbReference type="Google" id="ProtNLM"/>
    </source>
</evidence>
<sequence length="439" mass="47371">MSLGTFKIPVEEYYSKSRSFRDKVEELRDDVEDNFIRLVSSNIGSLDSRDQNAVEGISAYLKAKQELQILNEHIERLNKMSLEGSGNPLDRVVQLDKDYSQIFKNIGDGASSIQVVNAVSHLESEYQIAKFKRDFAATVSTLTSGERTILANLLGMTESDLVSWIASGFHGLTSVDDVTSLLDTLYTGSGKGISFQTLLYSDEIGVAMRQSRFVEKILTVLMDLPYSLKSTNWAKAISDITGKVSPYISNLKIVGSIAGGQYVNAAGSFLKDFIKSDGVKLGGEALAWSVLAVEGGMNLYSEWNSTDTDSKTVVGKVAKTALGATIDTVSNVGPLDGMWLGAKIGASTGTPFGIVAGTIFGLTLGTANLLGDVFMPEHKEAFYNGVKDGAYWLVDRGEEIAESTGKAIQAGWEELKSVGKNVSEFFQGALDNSLSWFGG</sequence>
<name>A0A123U0L9_STRSU</name>
<gene>
    <name evidence="1" type="ORF">ERS132457_00994</name>
</gene>
<evidence type="ECO:0000313" key="2">
    <source>
        <dbReference type="Proteomes" id="UP000069831"/>
    </source>
</evidence>
<dbReference type="AlphaFoldDB" id="A0A123U0L9"/>
<accession>A0A123U0L9</accession>
<protein>
    <recommendedName>
        <fullName evidence="3">LXG domain-containing protein</fullName>
    </recommendedName>
</protein>